<evidence type="ECO:0000256" key="1">
    <source>
        <dbReference type="SAM" id="MobiDB-lite"/>
    </source>
</evidence>
<evidence type="ECO:0000313" key="2">
    <source>
        <dbReference type="EnsemblPlants" id="MELO3C032387.2.1"/>
    </source>
</evidence>
<dbReference type="Gramene" id="MELO3C032387.2.1">
    <property type="protein sequence ID" value="MELO3C032387.2.1"/>
    <property type="gene ID" value="MELO3C032387.2"/>
</dbReference>
<sequence length="148" mass="16167">MEVAEGCGSARNDVGVGDGVGEDKSNGSTGGRDRNHKLKIRLKIRHITLPSHLLEYPLRNATAFPIPNSIPYLLNLGELPINTVFGSKILPTCILSIDCNRSSIVSLNFLQVLFTTTSCNFHAAQPRSFPTNSSAFASTFRYFITLPK</sequence>
<proteinExistence type="predicted"/>
<dbReference type="AlphaFoldDB" id="A0A9I9EEG6"/>
<feature type="region of interest" description="Disordered" evidence="1">
    <location>
        <begin position="1"/>
        <end position="34"/>
    </location>
</feature>
<accession>A0A9I9EEG6</accession>
<organism evidence="2">
    <name type="scientific">Cucumis melo</name>
    <name type="common">Muskmelon</name>
    <dbReference type="NCBI Taxonomy" id="3656"/>
    <lineage>
        <taxon>Eukaryota</taxon>
        <taxon>Viridiplantae</taxon>
        <taxon>Streptophyta</taxon>
        <taxon>Embryophyta</taxon>
        <taxon>Tracheophyta</taxon>
        <taxon>Spermatophyta</taxon>
        <taxon>Magnoliopsida</taxon>
        <taxon>eudicotyledons</taxon>
        <taxon>Gunneridae</taxon>
        <taxon>Pentapetalae</taxon>
        <taxon>rosids</taxon>
        <taxon>fabids</taxon>
        <taxon>Cucurbitales</taxon>
        <taxon>Cucurbitaceae</taxon>
        <taxon>Benincaseae</taxon>
        <taxon>Cucumis</taxon>
    </lineage>
</organism>
<protein>
    <submittedName>
        <fullName evidence="2">Uncharacterized protein</fullName>
    </submittedName>
</protein>
<reference evidence="2" key="1">
    <citation type="submission" date="2023-03" db="UniProtKB">
        <authorList>
            <consortium name="EnsemblPlants"/>
        </authorList>
    </citation>
    <scope>IDENTIFICATION</scope>
</reference>
<dbReference type="EnsemblPlants" id="MELO3C032387.2.1">
    <property type="protein sequence ID" value="MELO3C032387.2.1"/>
    <property type="gene ID" value="MELO3C032387.2"/>
</dbReference>
<name>A0A9I9EEG6_CUCME</name>